<keyword evidence="1" id="KW-0812">Transmembrane</keyword>
<gene>
    <name evidence="3" type="ORF">ORQ98_22320</name>
</gene>
<feature type="transmembrane region" description="Helical" evidence="1">
    <location>
        <begin position="323"/>
        <end position="349"/>
    </location>
</feature>
<dbReference type="PANTHER" id="PTHR30590">
    <property type="entry name" value="INNER MEMBRANE PROTEIN"/>
    <property type="match status" value="1"/>
</dbReference>
<feature type="transmembrane region" description="Helical" evidence="1">
    <location>
        <begin position="355"/>
        <end position="374"/>
    </location>
</feature>
<feature type="transmembrane region" description="Helical" evidence="1">
    <location>
        <begin position="21"/>
        <end position="38"/>
    </location>
</feature>
<organism evidence="3 4">
    <name type="scientific">Spartinivicinus poritis</name>
    <dbReference type="NCBI Taxonomy" id="2994640"/>
    <lineage>
        <taxon>Bacteria</taxon>
        <taxon>Pseudomonadati</taxon>
        <taxon>Pseudomonadota</taxon>
        <taxon>Gammaproteobacteria</taxon>
        <taxon>Oceanospirillales</taxon>
        <taxon>Zooshikellaceae</taxon>
        <taxon>Spartinivicinus</taxon>
    </lineage>
</organism>
<name>A0ABT5UE97_9GAMM</name>
<feature type="transmembrane region" description="Helical" evidence="1">
    <location>
        <begin position="217"/>
        <end position="239"/>
    </location>
</feature>
<evidence type="ECO:0000313" key="4">
    <source>
        <dbReference type="Proteomes" id="UP001528823"/>
    </source>
</evidence>
<evidence type="ECO:0000313" key="3">
    <source>
        <dbReference type="EMBL" id="MDE1464704.1"/>
    </source>
</evidence>
<keyword evidence="4" id="KW-1185">Reference proteome</keyword>
<feature type="domain" description="DUF418" evidence="2">
    <location>
        <begin position="239"/>
        <end position="398"/>
    </location>
</feature>
<feature type="transmembrane region" description="Helical" evidence="1">
    <location>
        <begin position="106"/>
        <end position="135"/>
    </location>
</feature>
<feature type="transmembrane region" description="Helical" evidence="1">
    <location>
        <begin position="287"/>
        <end position="311"/>
    </location>
</feature>
<proteinExistence type="predicted"/>
<keyword evidence="1" id="KW-1133">Transmembrane helix</keyword>
<dbReference type="Proteomes" id="UP001528823">
    <property type="component" value="Unassembled WGS sequence"/>
</dbReference>
<dbReference type="PANTHER" id="PTHR30590:SF2">
    <property type="entry name" value="INNER MEMBRANE PROTEIN"/>
    <property type="match status" value="1"/>
</dbReference>
<dbReference type="Pfam" id="PF04235">
    <property type="entry name" value="DUF418"/>
    <property type="match status" value="1"/>
</dbReference>
<dbReference type="EMBL" id="JAPMOU010000040">
    <property type="protein sequence ID" value="MDE1464704.1"/>
    <property type="molecule type" value="Genomic_DNA"/>
</dbReference>
<keyword evidence="1" id="KW-0472">Membrane</keyword>
<evidence type="ECO:0000256" key="1">
    <source>
        <dbReference type="SAM" id="Phobius"/>
    </source>
</evidence>
<accession>A0ABT5UE97</accession>
<evidence type="ECO:0000259" key="2">
    <source>
        <dbReference type="Pfam" id="PF04235"/>
    </source>
</evidence>
<protein>
    <submittedName>
        <fullName evidence="3">DUF418 domain-containing protein</fullName>
    </submittedName>
</protein>
<comment type="caution">
    <text evidence="3">The sequence shown here is derived from an EMBL/GenBank/DDBJ whole genome shotgun (WGS) entry which is preliminary data.</text>
</comment>
<dbReference type="InterPro" id="IPR007349">
    <property type="entry name" value="DUF418"/>
</dbReference>
<dbReference type="RefSeq" id="WP_274691030.1">
    <property type="nucleotide sequence ID" value="NZ_JAPMOU010000040.1"/>
</dbReference>
<dbReference type="InterPro" id="IPR052529">
    <property type="entry name" value="Bact_Transport_Assoc"/>
</dbReference>
<sequence>MTEASSQNQSTTQRFSSLDSLRGLAVLGILLMNIQSFGQHDAAYLNPHALGLLAGLDIWLWKISFILFNVKFISLFAMMFGAGIVLQTQRLEAKQVNAWEIHKWRMFWLGVFGLIHGIFIWSGDILFTYAISGLLVFSCRHWSAHKLLTVGVTIILLVLSLDHATYTALDESPTELDEWINAYWQPTATAIAEDQATFTGAYSLQLMARLDELLITYLYMWVFIIPIVVGLMMLGMACFKTGVFTAEAANQVYIGLIYLALLVGLPITLASLIYIQLANWEPISTLSIGYFLLNIAAPLMAFCWAAPLLISYKLKRAGWLHRYLIPVGQLAFSNYLLQSLICTLFFYGFGFYGQVSLTILFFIVLIVWIILFIWSNWWVKHFYYGPAEWLWRTLAYRKRQPFKK</sequence>
<feature type="transmembrane region" description="Helical" evidence="1">
    <location>
        <begin position="68"/>
        <end position="86"/>
    </location>
</feature>
<reference evidence="3 4" key="1">
    <citation type="submission" date="2022-11" db="EMBL/GenBank/DDBJ databases">
        <title>Spartinivicinus poritis sp. nov., isolated from scleractinian coral Porites lutea.</title>
        <authorList>
            <person name="Zhang G."/>
            <person name="Cai L."/>
            <person name="Wei Q."/>
        </authorList>
    </citation>
    <scope>NUCLEOTIDE SEQUENCE [LARGE SCALE GENOMIC DNA]</scope>
    <source>
        <strain evidence="3 4">A2-2</strain>
    </source>
</reference>
<feature type="transmembrane region" description="Helical" evidence="1">
    <location>
        <begin position="251"/>
        <end position="275"/>
    </location>
</feature>